<dbReference type="SUPFAM" id="SSF82784">
    <property type="entry name" value="OsmC-like"/>
    <property type="match status" value="1"/>
</dbReference>
<evidence type="ECO:0000313" key="2">
    <source>
        <dbReference type="Proteomes" id="UP000199427"/>
    </source>
</evidence>
<dbReference type="InterPro" id="IPR003718">
    <property type="entry name" value="OsmC/Ohr_fam"/>
</dbReference>
<protein>
    <submittedName>
        <fullName evidence="1">Uncharacterized OsmC-related protein</fullName>
    </submittedName>
</protein>
<dbReference type="AlphaFoldDB" id="A0A1H9IKW1"/>
<dbReference type="InterPro" id="IPR052924">
    <property type="entry name" value="OsmC/Ohr_hydroprdx_reductase"/>
</dbReference>
<gene>
    <name evidence="1" type="ORF">SAMN05216362_12531</name>
</gene>
<dbReference type="PANTHER" id="PTHR35368:SF1">
    <property type="entry name" value="HYDROPEROXIDE REDUCTASE"/>
    <property type="match status" value="1"/>
</dbReference>
<accession>A0A1H9IKW1</accession>
<dbReference type="Gene3D" id="3.30.300.20">
    <property type="match status" value="1"/>
</dbReference>
<evidence type="ECO:0000313" key="1">
    <source>
        <dbReference type="EMBL" id="SEQ75122.1"/>
    </source>
</evidence>
<name>A0A1H9IKW1_9BACI</name>
<dbReference type="EMBL" id="FOES01000025">
    <property type="protein sequence ID" value="SEQ75122.1"/>
    <property type="molecule type" value="Genomic_DNA"/>
</dbReference>
<dbReference type="OrthoDB" id="1433018at2"/>
<reference evidence="1 2" key="1">
    <citation type="submission" date="2016-10" db="EMBL/GenBank/DDBJ databases">
        <authorList>
            <person name="de Groot N.N."/>
        </authorList>
    </citation>
    <scope>NUCLEOTIDE SEQUENCE [LARGE SCALE GENOMIC DNA]</scope>
    <source>
        <strain evidence="1 2">DSM 21633</strain>
    </source>
</reference>
<dbReference type="InterPro" id="IPR015946">
    <property type="entry name" value="KH_dom-like_a/b"/>
</dbReference>
<sequence length="145" mass="16028">MSEVEKITASTIGRQTVGYSKDHKIIIDEPPSMGGNDEGPNPLGTLLISLVGCENVIANMVAKEIDFDLQEISFEVTGELDLDGMMGKADVRPYFQKVTINAKVKTDETEDRIDELQKIVDSRCPIFTALEAADIEMLPNWVKEP</sequence>
<dbReference type="PANTHER" id="PTHR35368">
    <property type="entry name" value="HYDROPEROXIDE REDUCTASE"/>
    <property type="match status" value="1"/>
</dbReference>
<dbReference type="RefSeq" id="WP_091774195.1">
    <property type="nucleotide sequence ID" value="NZ_FOES01000025.1"/>
</dbReference>
<proteinExistence type="predicted"/>
<dbReference type="InterPro" id="IPR036102">
    <property type="entry name" value="OsmC/Ohrsf"/>
</dbReference>
<organism evidence="1 2">
    <name type="scientific">Piscibacillus halophilus</name>
    <dbReference type="NCBI Taxonomy" id="571933"/>
    <lineage>
        <taxon>Bacteria</taxon>
        <taxon>Bacillati</taxon>
        <taxon>Bacillota</taxon>
        <taxon>Bacilli</taxon>
        <taxon>Bacillales</taxon>
        <taxon>Bacillaceae</taxon>
        <taxon>Piscibacillus</taxon>
    </lineage>
</organism>
<dbReference type="Proteomes" id="UP000199427">
    <property type="component" value="Unassembled WGS sequence"/>
</dbReference>
<dbReference type="Pfam" id="PF02566">
    <property type="entry name" value="OsmC"/>
    <property type="match status" value="1"/>
</dbReference>
<keyword evidence="2" id="KW-1185">Reference proteome</keyword>